<dbReference type="RefSeq" id="WP_256789901.1">
    <property type="nucleotide sequence ID" value="NZ_JANIID010000003.1"/>
</dbReference>
<gene>
    <name evidence="1" type="ORF">NQU55_05310</name>
</gene>
<organism evidence="1 2">
    <name type="scientific">Streptomyces telluris</name>
    <dbReference type="NCBI Taxonomy" id="2720021"/>
    <lineage>
        <taxon>Bacteria</taxon>
        <taxon>Bacillati</taxon>
        <taxon>Actinomycetota</taxon>
        <taxon>Actinomycetes</taxon>
        <taxon>Kitasatosporales</taxon>
        <taxon>Streptomycetaceae</taxon>
        <taxon>Streptomyces</taxon>
    </lineage>
</organism>
<protein>
    <submittedName>
        <fullName evidence="1">PE-PGRS family protein</fullName>
    </submittedName>
</protein>
<name>A0A9X2RML6_9ACTN</name>
<dbReference type="AlphaFoldDB" id="A0A9X2RML6"/>
<comment type="caution">
    <text evidence="1">The sequence shown here is derived from an EMBL/GenBank/DDBJ whole genome shotgun (WGS) entry which is preliminary data.</text>
</comment>
<dbReference type="EMBL" id="JANIID010000003">
    <property type="protein sequence ID" value="MCQ8769200.1"/>
    <property type="molecule type" value="Genomic_DNA"/>
</dbReference>
<proteinExistence type="predicted"/>
<dbReference type="Proteomes" id="UP001142374">
    <property type="component" value="Unassembled WGS sequence"/>
</dbReference>
<evidence type="ECO:0000313" key="2">
    <source>
        <dbReference type="Proteomes" id="UP001142374"/>
    </source>
</evidence>
<reference evidence="1" key="1">
    <citation type="submission" date="2022-06" db="EMBL/GenBank/DDBJ databases">
        <title>WGS of actinobacteria.</title>
        <authorList>
            <person name="Thawai C."/>
        </authorList>
    </citation>
    <scope>NUCLEOTIDE SEQUENCE</scope>
    <source>
        <strain evidence="1">AA8</strain>
    </source>
</reference>
<keyword evidence="2" id="KW-1185">Reference proteome</keyword>
<sequence length="479" mass="51345">MRNVNPDDLDKLAKLFDERGGVRDKLDEAFTRAQSLGVSDKLTALKPMRTWTTDTGPDLRKRAVVARLEDGDPTAGLKWAGFSAEDIARAGVVYFAPDILVIANAMATSDSVRGHAFRREKGESLDDWIDRMRAHEIARIPGLEPYEAQIKEVLGAWGDIKKSIGHGGRAAFYGVYVPKTLLSNSLAQGYLQTKKLQVAGLMQTLPNGRWWVPGQIGVWGERWAQTAPVVRNLAAPGTWLPGQLGSLATGSQLFQRARTWPVVGMFIGDQISARWDSALRAGAMDAQVFRGYSGNQIIRALVGNDELAALHGARTHAGQIPSRAAHASLWKVSRNVSMDARMLEGKGRFAAWGEGLKVAGKTGGALRGLGVVGGAYSTGYSVANLVAQGNPASHFTDREHGAKYVADVAEVGFNASLTAATVAPNPITLGAVAVTGAVYVGAKAVEHWDDIKEKGGKALSWTGDKAKSLAKKANPLNWF</sequence>
<evidence type="ECO:0000313" key="1">
    <source>
        <dbReference type="EMBL" id="MCQ8769200.1"/>
    </source>
</evidence>
<accession>A0A9X2RML6</accession>